<keyword evidence="2" id="KW-0472">Membrane</keyword>
<accession>A0A1Z1W588</accession>
<keyword evidence="2" id="KW-0812">Transmembrane</keyword>
<evidence type="ECO:0000313" key="3">
    <source>
        <dbReference type="EMBL" id="ARX81539.1"/>
    </source>
</evidence>
<feature type="transmembrane region" description="Helical" evidence="2">
    <location>
        <begin position="109"/>
        <end position="131"/>
    </location>
</feature>
<dbReference type="RefSeq" id="WP_087882943.1">
    <property type="nucleotide sequence ID" value="NZ_CP021748.1"/>
</dbReference>
<dbReference type="AlphaFoldDB" id="A0A1Z1W588"/>
<sequence length="173" mass="18208">MYQPLPDRPPLDLAVGQRSTPSPGGQSLRDAVDAALREELAKTAISYRDTSPVPETGSAPPLAQPGIPPMDPHLTQIGRLCLYIGCATVPPGLVTSLCLWSTGHADPEALKWIAVAIGCVGAAGGGLALLIKGVVKAAPPREIHNHFEGPVYQDRRTVHTKTSGVWAKTNNNP</sequence>
<protein>
    <submittedName>
        <fullName evidence="3">Uncharacterized protein</fullName>
    </submittedName>
</protein>
<feature type="region of interest" description="Disordered" evidence="1">
    <location>
        <begin position="46"/>
        <end position="69"/>
    </location>
</feature>
<feature type="region of interest" description="Disordered" evidence="1">
    <location>
        <begin position="1"/>
        <end position="29"/>
    </location>
</feature>
<evidence type="ECO:0000256" key="2">
    <source>
        <dbReference type="SAM" id="Phobius"/>
    </source>
</evidence>
<dbReference type="OrthoDB" id="4158356at2"/>
<proteinExistence type="predicted"/>
<keyword evidence="2" id="KW-1133">Transmembrane helix</keyword>
<dbReference type="KEGG" id="salf:SMD44_00937"/>
<keyword evidence="4" id="KW-1185">Reference proteome</keyword>
<dbReference type="Proteomes" id="UP000195880">
    <property type="component" value="Chromosome"/>
</dbReference>
<dbReference type="EMBL" id="CP021748">
    <property type="protein sequence ID" value="ARX81539.1"/>
    <property type="molecule type" value="Genomic_DNA"/>
</dbReference>
<name>A0A1Z1W588_9ACTN</name>
<feature type="transmembrane region" description="Helical" evidence="2">
    <location>
        <begin position="80"/>
        <end position="103"/>
    </location>
</feature>
<evidence type="ECO:0000313" key="4">
    <source>
        <dbReference type="Proteomes" id="UP000195880"/>
    </source>
</evidence>
<reference evidence="3 4" key="1">
    <citation type="submission" date="2017-05" db="EMBL/GenBank/DDBJ databases">
        <title>Streptomyces alboflavus Genome sequencing and assembly.</title>
        <authorList>
            <person name="Wang Y."/>
            <person name="Du B."/>
            <person name="Ding Y."/>
            <person name="Liu H."/>
            <person name="Hou Q."/>
            <person name="Liu K."/>
            <person name="Wang C."/>
            <person name="Yao L."/>
        </authorList>
    </citation>
    <scope>NUCLEOTIDE SEQUENCE [LARGE SCALE GENOMIC DNA]</scope>
    <source>
        <strain evidence="3 4">MDJK44</strain>
    </source>
</reference>
<gene>
    <name evidence="3" type="ORF">SMD44_00937</name>
</gene>
<evidence type="ECO:0000256" key="1">
    <source>
        <dbReference type="SAM" id="MobiDB-lite"/>
    </source>
</evidence>
<organism evidence="3 4">
    <name type="scientific">Streptomyces alboflavus</name>
    <dbReference type="NCBI Taxonomy" id="67267"/>
    <lineage>
        <taxon>Bacteria</taxon>
        <taxon>Bacillati</taxon>
        <taxon>Actinomycetota</taxon>
        <taxon>Actinomycetes</taxon>
        <taxon>Kitasatosporales</taxon>
        <taxon>Streptomycetaceae</taxon>
        <taxon>Streptomyces</taxon>
    </lineage>
</organism>